<keyword evidence="4" id="KW-0548">Nucleotidyltransferase</keyword>
<dbReference type="Gene3D" id="3.30.70.270">
    <property type="match status" value="2"/>
</dbReference>
<dbReference type="GO" id="GO:0035613">
    <property type="term" value="F:RNA stem-loop binding"/>
    <property type="evidence" value="ECO:0007669"/>
    <property type="project" value="TreeGrafter"/>
</dbReference>
<feature type="non-terminal residue" evidence="11">
    <location>
        <position position="1"/>
    </location>
</feature>
<evidence type="ECO:0000256" key="1">
    <source>
        <dbReference type="ARBA" id="ARBA00010879"/>
    </source>
</evidence>
<evidence type="ECO:0000256" key="8">
    <source>
        <dbReference type="ARBA" id="ARBA00022918"/>
    </source>
</evidence>
<protein>
    <recommendedName>
        <fullName evidence="2">ribonuclease H</fullName>
        <ecNumber evidence="2">3.1.26.4</ecNumber>
    </recommendedName>
</protein>
<dbReference type="EC" id="3.1.26.4" evidence="2"/>
<evidence type="ECO:0000256" key="7">
    <source>
        <dbReference type="ARBA" id="ARBA00022801"/>
    </source>
</evidence>
<evidence type="ECO:0000259" key="10">
    <source>
        <dbReference type="PROSITE" id="PS50879"/>
    </source>
</evidence>
<dbReference type="InterPro" id="IPR000477">
    <property type="entry name" value="RT_dom"/>
</dbReference>
<accession>A0A7L3KQJ0</accession>
<dbReference type="GO" id="GO:0004523">
    <property type="term" value="F:RNA-DNA hybrid ribonuclease activity"/>
    <property type="evidence" value="ECO:0007669"/>
    <property type="project" value="UniProtKB-EC"/>
</dbReference>
<dbReference type="PROSITE" id="PS50879">
    <property type="entry name" value="RNASE_H_1"/>
    <property type="match status" value="1"/>
</dbReference>
<evidence type="ECO:0000313" key="12">
    <source>
        <dbReference type="Proteomes" id="UP000525319"/>
    </source>
</evidence>
<organism evidence="11 12">
    <name type="scientific">Drymodes brunneopygia</name>
    <dbReference type="NCBI Taxonomy" id="626378"/>
    <lineage>
        <taxon>Eukaryota</taxon>
        <taxon>Metazoa</taxon>
        <taxon>Chordata</taxon>
        <taxon>Craniata</taxon>
        <taxon>Vertebrata</taxon>
        <taxon>Euteleostomi</taxon>
        <taxon>Archelosauria</taxon>
        <taxon>Archosauria</taxon>
        <taxon>Dinosauria</taxon>
        <taxon>Saurischia</taxon>
        <taxon>Theropoda</taxon>
        <taxon>Coelurosauria</taxon>
        <taxon>Aves</taxon>
        <taxon>Neognathae</taxon>
        <taxon>Neoaves</taxon>
        <taxon>Telluraves</taxon>
        <taxon>Australaves</taxon>
        <taxon>Passeriformes</taxon>
        <taxon>Petroicidae</taxon>
        <taxon>Drymodes</taxon>
    </lineage>
</organism>
<dbReference type="InterPro" id="IPR002156">
    <property type="entry name" value="RNaseH_domain"/>
</dbReference>
<dbReference type="InterPro" id="IPR043128">
    <property type="entry name" value="Rev_trsase/Diguanyl_cyclase"/>
</dbReference>
<keyword evidence="7" id="KW-0378">Hydrolase</keyword>
<feature type="non-terminal residue" evidence="11">
    <location>
        <position position="551"/>
    </location>
</feature>
<gene>
    <name evidence="11" type="primary">Ervk11_2</name>
    <name evidence="11" type="ORF">DRYBRU_R00442</name>
</gene>
<comment type="similarity">
    <text evidence="1">Belongs to the beta type-B retroviral polymerase family. HERV class-II K(HML-2) pol subfamily.</text>
</comment>
<dbReference type="SUPFAM" id="SSF53098">
    <property type="entry name" value="Ribonuclease H-like"/>
    <property type="match status" value="1"/>
</dbReference>
<keyword evidence="6" id="KW-0255">Endonuclease</keyword>
<dbReference type="EMBL" id="VZTZ01039988">
    <property type="protein sequence ID" value="NXU43761.1"/>
    <property type="molecule type" value="Genomic_DNA"/>
</dbReference>
<dbReference type="SUPFAM" id="SSF56672">
    <property type="entry name" value="DNA/RNA polymerases"/>
    <property type="match status" value="1"/>
</dbReference>
<dbReference type="AlphaFoldDB" id="A0A7L3KQJ0"/>
<dbReference type="InterPro" id="IPR043502">
    <property type="entry name" value="DNA/RNA_pol_sf"/>
</dbReference>
<evidence type="ECO:0000256" key="4">
    <source>
        <dbReference type="ARBA" id="ARBA00022695"/>
    </source>
</evidence>
<evidence type="ECO:0000256" key="3">
    <source>
        <dbReference type="ARBA" id="ARBA00022679"/>
    </source>
</evidence>
<dbReference type="Gene3D" id="3.10.10.10">
    <property type="entry name" value="HIV Type 1 Reverse Transcriptase, subunit A, domain 1"/>
    <property type="match status" value="1"/>
</dbReference>
<dbReference type="InterPro" id="IPR036397">
    <property type="entry name" value="RNaseH_sf"/>
</dbReference>
<evidence type="ECO:0000256" key="5">
    <source>
        <dbReference type="ARBA" id="ARBA00022722"/>
    </source>
</evidence>
<proteinExistence type="inferred from homology"/>
<dbReference type="Pfam" id="PF00075">
    <property type="entry name" value="RNase_H"/>
    <property type="match status" value="1"/>
</dbReference>
<keyword evidence="12" id="KW-1185">Reference proteome</keyword>
<dbReference type="InterPro" id="IPR010661">
    <property type="entry name" value="RVT_thumb"/>
</dbReference>
<feature type="domain" description="Reverse transcriptase" evidence="9">
    <location>
        <begin position="33"/>
        <end position="222"/>
    </location>
</feature>
<dbReference type="InterPro" id="IPR012337">
    <property type="entry name" value="RNaseH-like_sf"/>
</dbReference>
<evidence type="ECO:0000256" key="2">
    <source>
        <dbReference type="ARBA" id="ARBA00012180"/>
    </source>
</evidence>
<dbReference type="PANTHER" id="PTHR41694:SF3">
    <property type="entry name" value="RNA-DIRECTED DNA POLYMERASE-RELATED"/>
    <property type="match status" value="1"/>
</dbReference>
<name>A0A7L3KQJ0_9PASS</name>
<evidence type="ECO:0000313" key="11">
    <source>
        <dbReference type="EMBL" id="NXU43761.1"/>
    </source>
</evidence>
<comment type="caution">
    <text evidence="11">The sequence shown here is derived from an EMBL/GenBank/DDBJ whole genome shotgun (WGS) entry which is preliminary data.</text>
</comment>
<dbReference type="GO" id="GO:0003964">
    <property type="term" value="F:RNA-directed DNA polymerase activity"/>
    <property type="evidence" value="ECO:0007669"/>
    <property type="project" value="UniProtKB-KW"/>
</dbReference>
<evidence type="ECO:0000259" key="9">
    <source>
        <dbReference type="PROSITE" id="PS50878"/>
    </source>
</evidence>
<dbReference type="PROSITE" id="PS50878">
    <property type="entry name" value="RT_POL"/>
    <property type="match status" value="1"/>
</dbReference>
<keyword evidence="8" id="KW-0695">RNA-directed DNA polymerase</keyword>
<dbReference type="Gene3D" id="3.30.420.10">
    <property type="entry name" value="Ribonuclease H-like superfamily/Ribonuclease H"/>
    <property type="match status" value="1"/>
</dbReference>
<dbReference type="Proteomes" id="UP000525319">
    <property type="component" value="Unassembled WGS sequence"/>
</dbReference>
<dbReference type="Pfam" id="PF06817">
    <property type="entry name" value="RVT_thumb"/>
    <property type="match status" value="1"/>
</dbReference>
<feature type="domain" description="RNase H type-1" evidence="10">
    <location>
        <begin position="441"/>
        <end position="551"/>
    </location>
</feature>
<sequence length="551" mass="63023">PIKWLTDTPVRVEQWPLRREKLHALEQLVDEQLAKGHIAPSNSPWNSPIFIIKKPGKDRWRLLHDLRAINQVMEEMGPLQPALPSPAMLPKGWPIAVIDIKDCFFSIPLNPVDAPRFAFSLPSTKREAPMRRYHWLVLPQGMKNSPVICQWYVSEVPSLVRKAFLKAKILRYMDDVLICAPEKTYLDLTLTEVINAIERAGMEVHPEKIQRTAPWRYLGTRIAETTISPQLLGIQDHPSTLWELHQLCGSINWVRPLLGLTTTELAPLFQLLRGGQALDSPITITPEAEEAINKVLLALTSKRAHRVNPNLPFRFSTLGEVPRYHGLIFQWDEGARDPLLIIEWVFLPHTPSKTISRPQDLVAELITRARHRLRTLTGCDFTYIHFPWKQDKFEEVFQESENLQLALENYTGQIGNQKLKHQLFNSDFHLAPNFVQSKTPIKNALTVFTDGSGSSHKSWDEEVRVVEGSPQIAELAAVVRVFERFEERPVNLVTDSAYVAGVVSRAEHSLLREVPYRKLFGLLARLVELLSHRKHPFYVMHVRSHSGLPGF</sequence>
<keyword evidence="3" id="KW-0808">Transferase</keyword>
<keyword evidence="5" id="KW-0540">Nuclease</keyword>
<reference evidence="11 12" key="1">
    <citation type="submission" date="2019-09" db="EMBL/GenBank/DDBJ databases">
        <title>Bird 10,000 Genomes (B10K) Project - Family phase.</title>
        <authorList>
            <person name="Zhang G."/>
        </authorList>
    </citation>
    <scope>NUCLEOTIDE SEQUENCE [LARGE SCALE GENOMIC DNA]</scope>
    <source>
        <strain evidence="11">B10K-DU-030-03</strain>
    </source>
</reference>
<dbReference type="OrthoDB" id="6773263at2759"/>
<dbReference type="PANTHER" id="PTHR41694">
    <property type="entry name" value="ENDOGENOUS RETROVIRUS GROUP K MEMBER POL PROTEIN"/>
    <property type="match status" value="1"/>
</dbReference>
<evidence type="ECO:0000256" key="6">
    <source>
        <dbReference type="ARBA" id="ARBA00022759"/>
    </source>
</evidence>
<dbReference type="Pfam" id="PF00078">
    <property type="entry name" value="RVT_1"/>
    <property type="match status" value="1"/>
</dbReference>